<evidence type="ECO:0000256" key="3">
    <source>
        <dbReference type="ARBA" id="ARBA00022729"/>
    </source>
</evidence>
<dbReference type="InterPro" id="IPR012944">
    <property type="entry name" value="SusD_RagB_dom"/>
</dbReference>
<feature type="domain" description="RagB/SusD" evidence="7">
    <location>
        <begin position="363"/>
        <end position="550"/>
    </location>
</feature>
<dbReference type="Proteomes" id="UP000285864">
    <property type="component" value="Unassembled WGS sequence"/>
</dbReference>
<dbReference type="Gene3D" id="1.25.40.390">
    <property type="match status" value="1"/>
</dbReference>
<dbReference type="GO" id="GO:0009279">
    <property type="term" value="C:cell outer membrane"/>
    <property type="evidence" value="ECO:0007669"/>
    <property type="project" value="UniProtKB-SubCell"/>
</dbReference>
<evidence type="ECO:0000256" key="5">
    <source>
        <dbReference type="ARBA" id="ARBA00023237"/>
    </source>
</evidence>
<dbReference type="InterPro" id="IPR033985">
    <property type="entry name" value="SusD-like_N"/>
</dbReference>
<feature type="chain" id="PRO_5019506219" evidence="6">
    <location>
        <begin position="24"/>
        <end position="689"/>
    </location>
</feature>
<comment type="caution">
    <text evidence="9">The sequence shown here is derived from an EMBL/GenBank/DDBJ whole genome shotgun (WGS) entry which is preliminary data.</text>
</comment>
<feature type="signal peptide" evidence="6">
    <location>
        <begin position="1"/>
        <end position="23"/>
    </location>
</feature>
<dbReference type="AlphaFoldDB" id="A0A412GSI9"/>
<evidence type="ECO:0000313" key="10">
    <source>
        <dbReference type="Proteomes" id="UP000285864"/>
    </source>
</evidence>
<dbReference type="InterPro" id="IPR011990">
    <property type="entry name" value="TPR-like_helical_dom_sf"/>
</dbReference>
<keyword evidence="4" id="KW-0472">Membrane</keyword>
<dbReference type="SUPFAM" id="SSF48452">
    <property type="entry name" value="TPR-like"/>
    <property type="match status" value="1"/>
</dbReference>
<reference evidence="9 10" key="1">
    <citation type="submission" date="2018-08" db="EMBL/GenBank/DDBJ databases">
        <title>A genome reference for cultivated species of the human gut microbiota.</title>
        <authorList>
            <person name="Zou Y."/>
            <person name="Xue W."/>
            <person name="Luo G."/>
        </authorList>
    </citation>
    <scope>NUCLEOTIDE SEQUENCE [LARGE SCALE GENOMIC DNA]</scope>
    <source>
        <strain evidence="9 10">AF24-2</strain>
    </source>
</reference>
<evidence type="ECO:0000259" key="7">
    <source>
        <dbReference type="Pfam" id="PF07980"/>
    </source>
</evidence>
<comment type="similarity">
    <text evidence="2">Belongs to the SusD family.</text>
</comment>
<keyword evidence="5" id="KW-0998">Cell outer membrane</keyword>
<evidence type="ECO:0000256" key="2">
    <source>
        <dbReference type="ARBA" id="ARBA00006275"/>
    </source>
</evidence>
<evidence type="ECO:0000256" key="4">
    <source>
        <dbReference type="ARBA" id="ARBA00023136"/>
    </source>
</evidence>
<dbReference type="EMBL" id="QRUU01000018">
    <property type="protein sequence ID" value="RGR97784.1"/>
    <property type="molecule type" value="Genomic_DNA"/>
</dbReference>
<feature type="domain" description="SusD-like N-terminal" evidence="8">
    <location>
        <begin position="98"/>
        <end position="227"/>
    </location>
</feature>
<evidence type="ECO:0000259" key="8">
    <source>
        <dbReference type="Pfam" id="PF14322"/>
    </source>
</evidence>
<gene>
    <name evidence="9" type="ORF">DWY20_05950</name>
</gene>
<proteinExistence type="inferred from homology"/>
<dbReference type="Pfam" id="PF14322">
    <property type="entry name" value="SusD-like_3"/>
    <property type="match status" value="1"/>
</dbReference>
<evidence type="ECO:0000256" key="1">
    <source>
        <dbReference type="ARBA" id="ARBA00004442"/>
    </source>
</evidence>
<dbReference type="RefSeq" id="WP_118483827.1">
    <property type="nucleotide sequence ID" value="NZ_CAUELD010000029.1"/>
</dbReference>
<sequence>MKKYKSIILLFGCLCMASCSDFLDTESLSEQTGEVIYENEGMTRSAIMGIYSQLCDTYVYGQKMSVNWQGVSDIELASGYQNDPSTAGADNGIANYWCNWYLENTKWEGIFKMAELASTTVDGLRKSTKLSESKTLQGYLGEALVLRSLAYFELVRRYGDVPYKEGMSNSDLSNVYMGKTDRDSIYSCIIKDMKEAINYLPWMGTSDYNSERVTKGFAKGLLARIALFAGGWSVRDGNAFDDTNVEHYPNIEGNPGMEETNGFYVGRPKNWRDYYEIAEQQCAELIADPENPHALDPDYGDIWKTVCGLGYNAYNENLFEVANGVGYSGDIGTLMGRAMDGNIGYGQRGFGGTYVSTNAYYFYSFDRADKRRDYACYWPTYKKDSDVDGGNREIMNNDIMNVRLGKWSFWWTSDTYRSIAATATSRTPTGINWIIMRYSDVLLMFAEAGYALNGSADMINSVAGISPRQALEAVRQRAFGADSPQVSSYDSDFFEAIVNERAWEFGGEGIRKLDLVRWGLLDSKIEDMKKAMLYMMDGTKTVQIFDKTYNPSDFPQVLYYTYEGSNLNGELIDWSSVNFYMNRNANPNPKIYREIRWFPGNYWERKDESAAKTLIQNSAKVCACASGLRASYDYTGLLQELQWGAQIQDYILKNISQMGNGKCNYRHLYPIYYEDVYKSNGCLSNSYGY</sequence>
<name>A0A412GSI9_9BACT</name>
<protein>
    <submittedName>
        <fullName evidence="9">RagB/SusD family nutrient uptake outer membrane protein</fullName>
    </submittedName>
</protein>
<keyword evidence="3 6" id="KW-0732">Signal</keyword>
<organism evidence="9 10">
    <name type="scientific">Phocaeicola coprocola</name>
    <dbReference type="NCBI Taxonomy" id="310298"/>
    <lineage>
        <taxon>Bacteria</taxon>
        <taxon>Pseudomonadati</taxon>
        <taxon>Bacteroidota</taxon>
        <taxon>Bacteroidia</taxon>
        <taxon>Bacteroidales</taxon>
        <taxon>Bacteroidaceae</taxon>
        <taxon>Phocaeicola</taxon>
    </lineage>
</organism>
<keyword evidence="10" id="KW-1185">Reference proteome</keyword>
<evidence type="ECO:0000313" key="9">
    <source>
        <dbReference type="EMBL" id="RGR97784.1"/>
    </source>
</evidence>
<dbReference type="Pfam" id="PF07980">
    <property type="entry name" value="SusD_RagB"/>
    <property type="match status" value="1"/>
</dbReference>
<evidence type="ECO:0000256" key="6">
    <source>
        <dbReference type="SAM" id="SignalP"/>
    </source>
</evidence>
<accession>A0A412GSI9</accession>
<comment type="subcellular location">
    <subcellularLocation>
        <location evidence="1">Cell outer membrane</location>
    </subcellularLocation>
</comment>